<comment type="subcellular location">
    <subcellularLocation>
        <location evidence="1">Cytoplasm</location>
    </subcellularLocation>
</comment>
<dbReference type="EnsemblMetazoa" id="PPA01185.1">
    <property type="protein sequence ID" value="PPA01185.1"/>
    <property type="gene ID" value="WBGene00090739"/>
</dbReference>
<organism evidence="7 8">
    <name type="scientific">Pristionchus pacificus</name>
    <name type="common">Parasitic nematode worm</name>
    <dbReference type="NCBI Taxonomy" id="54126"/>
    <lineage>
        <taxon>Eukaryota</taxon>
        <taxon>Metazoa</taxon>
        <taxon>Ecdysozoa</taxon>
        <taxon>Nematoda</taxon>
        <taxon>Chromadorea</taxon>
        <taxon>Rhabditida</taxon>
        <taxon>Rhabditina</taxon>
        <taxon>Diplogasteromorpha</taxon>
        <taxon>Diplogasteroidea</taxon>
        <taxon>Neodiplogasteridae</taxon>
        <taxon>Pristionchus</taxon>
    </lineage>
</organism>
<keyword evidence="2" id="KW-0963">Cytoplasm</keyword>
<dbReference type="GO" id="GO:0015629">
    <property type="term" value="C:actin cytoskeleton"/>
    <property type="evidence" value="ECO:0000318"/>
    <property type="project" value="GO_Central"/>
</dbReference>
<dbReference type="PANTHER" id="PTHR33351:SF1">
    <property type="entry name" value="IG-LIKE DOMAIN-CONTAINING PROTEIN-RELATED"/>
    <property type="match status" value="1"/>
</dbReference>
<evidence type="ECO:0000256" key="3">
    <source>
        <dbReference type="ARBA" id="ARBA00023203"/>
    </source>
</evidence>
<proteinExistence type="predicted"/>
<dbReference type="InterPro" id="IPR008999">
    <property type="entry name" value="Actin-crosslinking"/>
</dbReference>
<evidence type="ECO:0000256" key="4">
    <source>
        <dbReference type="SAM" id="MobiDB-lite"/>
    </source>
</evidence>
<dbReference type="InterPro" id="IPR022768">
    <property type="entry name" value="Fascin-like_dom"/>
</dbReference>
<evidence type="ECO:0000313" key="7">
    <source>
        <dbReference type="EnsemblMetazoa" id="PPA01185.1"/>
    </source>
</evidence>
<feature type="compositionally biased region" description="Low complexity" evidence="4">
    <location>
        <begin position="470"/>
        <end position="493"/>
    </location>
</feature>
<dbReference type="PANTHER" id="PTHR33351">
    <property type="entry name" value="HISACTOPHILIN-1-RELATED"/>
    <property type="match status" value="1"/>
</dbReference>
<dbReference type="GO" id="GO:0005737">
    <property type="term" value="C:cytoplasm"/>
    <property type="evidence" value="ECO:0007669"/>
    <property type="project" value="UniProtKB-SubCell"/>
</dbReference>
<keyword evidence="3" id="KW-0009">Actin-binding</keyword>
<evidence type="ECO:0000256" key="1">
    <source>
        <dbReference type="ARBA" id="ARBA00004496"/>
    </source>
</evidence>
<dbReference type="GO" id="GO:0030674">
    <property type="term" value="F:protein-macromolecule adaptor activity"/>
    <property type="evidence" value="ECO:0007669"/>
    <property type="project" value="InterPro"/>
</dbReference>
<evidence type="ECO:0000256" key="2">
    <source>
        <dbReference type="ARBA" id="ARBA00022490"/>
    </source>
</evidence>
<dbReference type="GO" id="GO:0051015">
    <property type="term" value="F:actin filament binding"/>
    <property type="evidence" value="ECO:0000318"/>
    <property type="project" value="GO_Central"/>
</dbReference>
<dbReference type="AlphaFoldDB" id="A0A2A6BU98"/>
<dbReference type="SUPFAM" id="SSF50405">
    <property type="entry name" value="Actin-crosslinking proteins"/>
    <property type="match status" value="2"/>
</dbReference>
<dbReference type="InterPro" id="IPR052883">
    <property type="entry name" value="Hisactophilin"/>
</dbReference>
<reference evidence="8" key="1">
    <citation type="journal article" date="2008" name="Nat. Genet.">
        <title>The Pristionchus pacificus genome provides a unique perspective on nematode lifestyle and parasitism.</title>
        <authorList>
            <person name="Dieterich C."/>
            <person name="Clifton S.W."/>
            <person name="Schuster L.N."/>
            <person name="Chinwalla A."/>
            <person name="Delehaunty K."/>
            <person name="Dinkelacker I."/>
            <person name="Fulton L."/>
            <person name="Fulton R."/>
            <person name="Godfrey J."/>
            <person name="Minx P."/>
            <person name="Mitreva M."/>
            <person name="Roeseler W."/>
            <person name="Tian H."/>
            <person name="Witte H."/>
            <person name="Yang S.P."/>
            <person name="Wilson R.K."/>
            <person name="Sommer R.J."/>
        </authorList>
    </citation>
    <scope>NUCLEOTIDE SEQUENCE [LARGE SCALE GENOMIC DNA]</scope>
    <source>
        <strain evidence="8">PS312</strain>
    </source>
</reference>
<evidence type="ECO:0000313" key="8">
    <source>
        <dbReference type="Proteomes" id="UP000005239"/>
    </source>
</evidence>
<evidence type="ECO:0000259" key="6">
    <source>
        <dbReference type="Pfam" id="PF06268"/>
    </source>
</evidence>
<keyword evidence="8" id="KW-1185">Reference proteome</keyword>
<keyword evidence="5" id="KW-0732">Signal</keyword>
<reference evidence="7" key="2">
    <citation type="submission" date="2022-06" db="UniProtKB">
        <authorList>
            <consortium name="EnsemblMetazoa"/>
        </authorList>
    </citation>
    <scope>IDENTIFICATION</scope>
    <source>
        <strain evidence="7">PS312</strain>
    </source>
</reference>
<dbReference type="CDD" id="cd00257">
    <property type="entry name" value="beta-trefoil_FSCN-like"/>
    <property type="match status" value="1"/>
</dbReference>
<feature type="region of interest" description="Disordered" evidence="4">
    <location>
        <begin position="444"/>
        <end position="493"/>
    </location>
</feature>
<gene>
    <name evidence="7" type="primary">WBGene00090739</name>
</gene>
<feature type="domain" description="Fascin-like" evidence="6">
    <location>
        <begin position="167"/>
        <end position="251"/>
    </location>
</feature>
<accession>A0A2A6BU98</accession>
<feature type="signal peptide" evidence="5">
    <location>
        <begin position="1"/>
        <end position="16"/>
    </location>
</feature>
<feature type="compositionally biased region" description="Polar residues" evidence="4">
    <location>
        <begin position="455"/>
        <end position="467"/>
    </location>
</feature>
<dbReference type="Proteomes" id="UP000005239">
    <property type="component" value="Unassembled WGS sequence"/>
</dbReference>
<dbReference type="GO" id="GO:0030041">
    <property type="term" value="P:actin filament polymerization"/>
    <property type="evidence" value="ECO:0000318"/>
    <property type="project" value="GO_Central"/>
</dbReference>
<dbReference type="Pfam" id="PF06268">
    <property type="entry name" value="Fascin"/>
    <property type="match status" value="1"/>
</dbReference>
<dbReference type="Gene3D" id="2.80.10.50">
    <property type="match status" value="1"/>
</dbReference>
<protein>
    <submittedName>
        <fullName evidence="7">Fascin domain-containing protein</fullName>
    </submittedName>
</protein>
<sequence length="543" mass="59827">MLILLLLFSILHCVHSHGGLDEYGNHEDSPFSTSLAVAEMKGILEKSQELGQDIEETLHEFIEDLKARIHKDSLKLANAAYGASLGDFEMICKANAALFCNSPEVLPAPGTSISEARMANGTADVSDPSTVDESSSKIFGRPRCLKFPASNEYLRLMTSTSPAGNRVDLSPRCSKSELWTIEEQNGSVVLKGHTGQFLSSTVNGTVELVNEASETEMWTSVDNGDGSWSLQAANGQFLSSHRADKIASLMPHNQDPERFVVDVAASEVAAQPFMYGLSKTTVLTIPPNNSTSPKRWVIDGIPRCMKWEYTWPENSNKTYMRLWSDSEPYTNAISFSSTCDSFGLWNIEERNGSVVLKGHTGSFVGRTSYSGSIDVRPHPLINEAITWKPVDNGDGSWALLRNDGKVDGKYLSVREYREEVWTQLETKDRARFWLEPSIDVIEGSPSTVPTPVPNTGDQSTTSSSEIQPISAVTPTESTTTTPATTTEATTTTAKQGKNVRLCLNVALFKGQLHFPLITIECPMHHDCFGWSDPQHYECERFQP</sequence>
<feature type="chain" id="PRO_5043848194" evidence="5">
    <location>
        <begin position="17"/>
        <end position="543"/>
    </location>
</feature>
<evidence type="ECO:0000256" key="5">
    <source>
        <dbReference type="SAM" id="SignalP"/>
    </source>
</evidence>
<accession>A0A8R1Y2U9</accession>
<name>A0A2A6BU98_PRIPA</name>